<feature type="non-terminal residue" evidence="2">
    <location>
        <position position="57"/>
    </location>
</feature>
<protein>
    <submittedName>
        <fullName evidence="2">Uncharacterized protein</fullName>
    </submittedName>
</protein>
<reference evidence="2" key="1">
    <citation type="submission" date="2020-02" db="EMBL/GenBank/DDBJ databases">
        <authorList>
            <person name="Meier V. D."/>
        </authorList>
    </citation>
    <scope>NUCLEOTIDE SEQUENCE</scope>
    <source>
        <strain evidence="2">AVDCRST_MAG06</strain>
    </source>
</reference>
<feature type="non-terminal residue" evidence="2">
    <location>
        <position position="1"/>
    </location>
</feature>
<feature type="compositionally biased region" description="Basic and acidic residues" evidence="1">
    <location>
        <begin position="37"/>
        <end position="48"/>
    </location>
</feature>
<feature type="region of interest" description="Disordered" evidence="1">
    <location>
        <begin position="1"/>
        <end position="57"/>
    </location>
</feature>
<name>A0A6J4MWT7_9ACTN</name>
<gene>
    <name evidence="2" type="ORF">AVDCRST_MAG06-83</name>
</gene>
<proteinExistence type="predicted"/>
<dbReference type="EMBL" id="CADCUP010000003">
    <property type="protein sequence ID" value="CAA9371250.1"/>
    <property type="molecule type" value="Genomic_DNA"/>
</dbReference>
<evidence type="ECO:0000313" key="2">
    <source>
        <dbReference type="EMBL" id="CAA9371250.1"/>
    </source>
</evidence>
<evidence type="ECO:0000256" key="1">
    <source>
        <dbReference type="SAM" id="MobiDB-lite"/>
    </source>
</evidence>
<organism evidence="2">
    <name type="scientific">uncultured Nocardioides sp</name>
    <dbReference type="NCBI Taxonomy" id="198441"/>
    <lineage>
        <taxon>Bacteria</taxon>
        <taxon>Bacillati</taxon>
        <taxon>Actinomycetota</taxon>
        <taxon>Actinomycetes</taxon>
        <taxon>Propionibacteriales</taxon>
        <taxon>Nocardioidaceae</taxon>
        <taxon>Nocardioides</taxon>
        <taxon>environmental samples</taxon>
    </lineage>
</organism>
<feature type="compositionally biased region" description="Basic and acidic residues" evidence="1">
    <location>
        <begin position="14"/>
        <end position="26"/>
    </location>
</feature>
<sequence>DAQLDSEVGVPHGADPHPRRQADPRQLRGRRLGAGADRARHEPREQRRLLQAPGAVL</sequence>
<dbReference type="AlphaFoldDB" id="A0A6J4MWT7"/>
<accession>A0A6J4MWT7</accession>